<evidence type="ECO:0000259" key="5">
    <source>
        <dbReference type="Pfam" id="PF00755"/>
    </source>
</evidence>
<keyword evidence="2" id="KW-0808">Transferase</keyword>
<dbReference type="Proteomes" id="UP000192578">
    <property type="component" value="Unassembled WGS sequence"/>
</dbReference>
<dbReference type="Gene3D" id="3.30.559.10">
    <property type="entry name" value="Chloramphenicol acetyltransferase-like domain"/>
    <property type="match status" value="1"/>
</dbReference>
<sequence>MATLRELLVNAGNESLLTKLDSAIFLLCLDDTILNTLDADSREMKQYCKNMLHGNGLNRWFDKSFSLIVDKGGRAGVNFEHAWGDGVAVLRFVNEVHKDVNSHNFVLAAGLSSKSFDPASHVHRLDFKLTDTIKHEIAKVRKTFEASTGRLDLSILQYHGFGKEAIKKYNFYPDGIMQLAFQMAYFRLTGGQTAATYESCSTAAFKHGRTECIRPATTLTKEFCEKVCNDGNGSPAEMRALLKATCAYHGQLTKEAAMGNGFDRHLFALRKLAESQGKTLPIFTDSAYVKINHNIMSTSTLQSPAIAAGGFAPVVDDGYGIGYSSMDHSMGCVVFHYPTRSGTDFTVALKQSFDDILKVING</sequence>
<dbReference type="GO" id="GO:0006635">
    <property type="term" value="P:fatty acid beta-oxidation"/>
    <property type="evidence" value="ECO:0007669"/>
    <property type="project" value="TreeGrafter"/>
</dbReference>
<evidence type="ECO:0000256" key="1">
    <source>
        <dbReference type="ARBA" id="ARBA00005232"/>
    </source>
</evidence>
<organism evidence="6 7">
    <name type="scientific">Hypsibius exemplaris</name>
    <name type="common">Freshwater tardigrade</name>
    <dbReference type="NCBI Taxonomy" id="2072580"/>
    <lineage>
        <taxon>Eukaryota</taxon>
        <taxon>Metazoa</taxon>
        <taxon>Ecdysozoa</taxon>
        <taxon>Tardigrada</taxon>
        <taxon>Eutardigrada</taxon>
        <taxon>Parachela</taxon>
        <taxon>Hypsibioidea</taxon>
        <taxon>Hypsibiidae</taxon>
        <taxon>Hypsibius</taxon>
    </lineage>
</organism>
<keyword evidence="7" id="KW-1185">Reference proteome</keyword>
<dbReference type="OrthoDB" id="240216at2759"/>
<evidence type="ECO:0000256" key="3">
    <source>
        <dbReference type="ARBA" id="ARBA00023315"/>
    </source>
</evidence>
<accession>A0A1W0X2Y8</accession>
<dbReference type="PANTHER" id="PTHR22589:SF16">
    <property type="entry name" value="CARNITINE O-PALMITOYLTRANSFERASE 2, MITOCHONDRIAL"/>
    <property type="match status" value="1"/>
</dbReference>
<dbReference type="EMBL" id="MTYJ01000021">
    <property type="protein sequence ID" value="OQV21714.1"/>
    <property type="molecule type" value="Genomic_DNA"/>
</dbReference>
<dbReference type="AlphaFoldDB" id="A0A1W0X2Y8"/>
<proteinExistence type="inferred from homology"/>
<dbReference type="GO" id="GO:0004095">
    <property type="term" value="F:carnitine O-palmitoyltransferase activity"/>
    <property type="evidence" value="ECO:0007669"/>
    <property type="project" value="TreeGrafter"/>
</dbReference>
<dbReference type="InterPro" id="IPR000542">
    <property type="entry name" value="Carn_acyl_trans"/>
</dbReference>
<feature type="active site" description="Proton acceptor" evidence="4">
    <location>
        <position position="81"/>
    </location>
</feature>
<evidence type="ECO:0000313" key="7">
    <source>
        <dbReference type="Proteomes" id="UP000192578"/>
    </source>
</evidence>
<dbReference type="PANTHER" id="PTHR22589">
    <property type="entry name" value="CARNITINE O-ACYLTRANSFERASE"/>
    <property type="match status" value="1"/>
</dbReference>
<keyword evidence="3" id="KW-0012">Acyltransferase</keyword>
<protein>
    <submittedName>
        <fullName evidence="6">Carnitine O-palmitoyltransferase 2, mitochondrial</fullName>
    </submittedName>
</protein>
<dbReference type="GO" id="GO:0005739">
    <property type="term" value="C:mitochondrion"/>
    <property type="evidence" value="ECO:0007669"/>
    <property type="project" value="TreeGrafter"/>
</dbReference>
<evidence type="ECO:0000313" key="6">
    <source>
        <dbReference type="EMBL" id="OQV21714.1"/>
    </source>
</evidence>
<comment type="caution">
    <text evidence="6">The sequence shown here is derived from an EMBL/GenBank/DDBJ whole genome shotgun (WGS) entry which is preliminary data.</text>
</comment>
<dbReference type="InterPro" id="IPR039551">
    <property type="entry name" value="Cho/carn_acyl_trans"/>
</dbReference>
<dbReference type="InterPro" id="IPR042231">
    <property type="entry name" value="Cho/carn_acyl_trans_2"/>
</dbReference>
<feature type="domain" description="Choline/carnitine acyltransferase" evidence="5">
    <location>
        <begin position="2"/>
        <end position="350"/>
    </location>
</feature>
<dbReference type="SUPFAM" id="SSF52777">
    <property type="entry name" value="CoA-dependent acyltransferases"/>
    <property type="match status" value="2"/>
</dbReference>
<dbReference type="Gene3D" id="3.30.559.70">
    <property type="entry name" value="Choline/Carnitine o-acyltransferase, domain 2"/>
    <property type="match status" value="1"/>
</dbReference>
<evidence type="ECO:0000256" key="4">
    <source>
        <dbReference type="PIRSR" id="PIRSR600542-1"/>
    </source>
</evidence>
<reference evidence="7" key="1">
    <citation type="submission" date="2017-01" db="EMBL/GenBank/DDBJ databases">
        <title>Comparative genomics of anhydrobiosis in the tardigrade Hypsibius dujardini.</title>
        <authorList>
            <person name="Yoshida Y."/>
            <person name="Koutsovoulos G."/>
            <person name="Laetsch D."/>
            <person name="Stevens L."/>
            <person name="Kumar S."/>
            <person name="Horikawa D."/>
            <person name="Ishino K."/>
            <person name="Komine S."/>
            <person name="Tomita M."/>
            <person name="Blaxter M."/>
            <person name="Arakawa K."/>
        </authorList>
    </citation>
    <scope>NUCLEOTIDE SEQUENCE [LARGE SCALE GENOMIC DNA]</scope>
    <source>
        <strain evidence="7">Z151</strain>
    </source>
</reference>
<name>A0A1W0X2Y8_HYPEX</name>
<dbReference type="Pfam" id="PF00755">
    <property type="entry name" value="Carn_acyltransf"/>
    <property type="match status" value="1"/>
</dbReference>
<comment type="similarity">
    <text evidence="1">Belongs to the carnitine/choline acetyltransferase family.</text>
</comment>
<gene>
    <name evidence="6" type="ORF">BV898_04293</name>
</gene>
<evidence type="ECO:0000256" key="2">
    <source>
        <dbReference type="ARBA" id="ARBA00022679"/>
    </source>
</evidence>
<dbReference type="InterPro" id="IPR023213">
    <property type="entry name" value="CAT-like_dom_sf"/>
</dbReference>